<dbReference type="STRING" id="560819.SAMN05428998_111129"/>
<evidence type="ECO:0008006" key="3">
    <source>
        <dbReference type="Google" id="ProtNLM"/>
    </source>
</evidence>
<reference evidence="1 2" key="1">
    <citation type="submission" date="2017-04" db="EMBL/GenBank/DDBJ databases">
        <authorList>
            <person name="Afonso C.L."/>
            <person name="Miller P.J."/>
            <person name="Scott M.A."/>
            <person name="Spackman E."/>
            <person name="Goraichik I."/>
            <person name="Dimitrov K.M."/>
            <person name="Suarez D.L."/>
            <person name="Swayne D.E."/>
        </authorList>
    </citation>
    <scope>NUCLEOTIDE SEQUENCE [LARGE SCALE GENOMIC DNA]</scope>
    <source>
        <strain evidence="1 2">USBA 355</strain>
    </source>
</reference>
<dbReference type="Proteomes" id="UP000192917">
    <property type="component" value="Unassembled WGS sequence"/>
</dbReference>
<dbReference type="AlphaFoldDB" id="A0A1Y6C2N5"/>
<evidence type="ECO:0000313" key="1">
    <source>
        <dbReference type="EMBL" id="SMF33574.1"/>
    </source>
</evidence>
<proteinExistence type="predicted"/>
<gene>
    <name evidence="1" type="ORF">SAMN05428998_111129</name>
</gene>
<accession>A0A1Y6C2N5</accession>
<name>A0A1Y6C2N5_9PROT</name>
<protein>
    <recommendedName>
        <fullName evidence="3">DUF2474 domain-containing protein</fullName>
    </recommendedName>
</protein>
<evidence type="ECO:0000313" key="2">
    <source>
        <dbReference type="Proteomes" id="UP000192917"/>
    </source>
</evidence>
<keyword evidence="2" id="KW-1185">Reference proteome</keyword>
<organism evidence="1 2">
    <name type="scientific">Tistlia consotensis USBA 355</name>
    <dbReference type="NCBI Taxonomy" id="560819"/>
    <lineage>
        <taxon>Bacteria</taxon>
        <taxon>Pseudomonadati</taxon>
        <taxon>Pseudomonadota</taxon>
        <taxon>Alphaproteobacteria</taxon>
        <taxon>Rhodospirillales</taxon>
        <taxon>Rhodovibrionaceae</taxon>
        <taxon>Tistlia</taxon>
    </lineage>
</organism>
<dbReference type="EMBL" id="FWZX01000011">
    <property type="protein sequence ID" value="SMF33574.1"/>
    <property type="molecule type" value="Genomic_DNA"/>
</dbReference>
<sequence>MSERGRRLLWFLGLWLAGVATVAGFAYLLRALLAPLFG</sequence>